<dbReference type="OrthoDB" id="66144at2759"/>
<feature type="non-terminal residue" evidence="2">
    <location>
        <position position="1"/>
    </location>
</feature>
<dbReference type="InterPro" id="IPR013216">
    <property type="entry name" value="Methyltransf_11"/>
</dbReference>
<dbReference type="RefSeq" id="XP_018270739.1">
    <property type="nucleotide sequence ID" value="XM_018412243.1"/>
</dbReference>
<dbReference type="InterPro" id="IPR029063">
    <property type="entry name" value="SAM-dependent_MTases_sf"/>
</dbReference>
<dbReference type="PANTHER" id="PTHR42912">
    <property type="entry name" value="METHYLTRANSFERASE"/>
    <property type="match status" value="1"/>
</dbReference>
<gene>
    <name evidence="2" type="ORF">RHOBADRAFT_15188</name>
</gene>
<reference evidence="2 3" key="1">
    <citation type="journal article" date="2015" name="Front. Microbiol.">
        <title>Genome sequence of the plant growth promoting endophytic yeast Rhodotorula graminis WP1.</title>
        <authorList>
            <person name="Firrincieli A."/>
            <person name="Otillar R."/>
            <person name="Salamov A."/>
            <person name="Schmutz J."/>
            <person name="Khan Z."/>
            <person name="Redman R.S."/>
            <person name="Fleck N.D."/>
            <person name="Lindquist E."/>
            <person name="Grigoriev I.V."/>
            <person name="Doty S.L."/>
        </authorList>
    </citation>
    <scope>NUCLEOTIDE SEQUENCE [LARGE SCALE GENOMIC DNA]</scope>
    <source>
        <strain evidence="2 3">WP1</strain>
    </source>
</reference>
<dbReference type="PANTHER" id="PTHR42912:SF95">
    <property type="entry name" value="METHYLTRANSFERASE TYPE 11 DOMAIN-CONTAINING PROTEIN"/>
    <property type="match status" value="1"/>
</dbReference>
<accession>A0A194S2E4</accession>
<dbReference type="CDD" id="cd02440">
    <property type="entry name" value="AdoMet_MTases"/>
    <property type="match status" value="1"/>
</dbReference>
<proteinExistence type="predicted"/>
<organism evidence="2 3">
    <name type="scientific">Rhodotorula graminis (strain WP1)</name>
    <dbReference type="NCBI Taxonomy" id="578459"/>
    <lineage>
        <taxon>Eukaryota</taxon>
        <taxon>Fungi</taxon>
        <taxon>Dikarya</taxon>
        <taxon>Basidiomycota</taxon>
        <taxon>Pucciniomycotina</taxon>
        <taxon>Microbotryomycetes</taxon>
        <taxon>Sporidiobolales</taxon>
        <taxon>Sporidiobolaceae</taxon>
        <taxon>Rhodotorula</taxon>
    </lineage>
</organism>
<protein>
    <recommendedName>
        <fullName evidence="1">Methyltransferase type 11 domain-containing protein</fullName>
    </recommendedName>
</protein>
<dbReference type="Proteomes" id="UP000053890">
    <property type="component" value="Unassembled WGS sequence"/>
</dbReference>
<keyword evidence="3" id="KW-1185">Reference proteome</keyword>
<dbReference type="GO" id="GO:0008757">
    <property type="term" value="F:S-adenosylmethionine-dependent methyltransferase activity"/>
    <property type="evidence" value="ECO:0007669"/>
    <property type="project" value="InterPro"/>
</dbReference>
<dbReference type="AlphaFoldDB" id="A0A194S2E4"/>
<dbReference type="InterPro" id="IPR050508">
    <property type="entry name" value="Methyltransf_Superfamily"/>
</dbReference>
<dbReference type="OMA" id="WRATFDT"/>
<dbReference type="SUPFAM" id="SSF53335">
    <property type="entry name" value="S-adenosyl-L-methionine-dependent methyltransferases"/>
    <property type="match status" value="1"/>
</dbReference>
<dbReference type="STRING" id="578459.A0A194S2E4"/>
<dbReference type="Pfam" id="PF08241">
    <property type="entry name" value="Methyltransf_11"/>
    <property type="match status" value="1"/>
</dbReference>
<evidence type="ECO:0000313" key="2">
    <source>
        <dbReference type="EMBL" id="KPV74690.1"/>
    </source>
</evidence>
<feature type="domain" description="Methyltransferase type 11" evidence="1">
    <location>
        <begin position="36"/>
        <end position="149"/>
    </location>
</feature>
<sequence>GASGLYDRARPTYPAQAHAQILDLLPPSPQGAHVVELGSGTGLFTRGFLQAALEREKNEGGKRVARLTAVEPSEGMRAGFDKGLEKEGLLKSGIQVSCVDGAFDKVPVGDGEADLPDSLSLHAQAWHWTGTSQTSAVREIGRILKPGGAWCLIWNLEDRNVGWVAGLRDAYEQFESDTPQYRHGLWKKMYAEQDYHDLFTEPSHAKFHRALPTTEALAVDRVFSKSYITALTDSERSDLEQRLRETIRRGEGREWIDEEQGIFAYPYETDLFVARRK</sequence>
<name>A0A194S2E4_RHOGW</name>
<evidence type="ECO:0000313" key="3">
    <source>
        <dbReference type="Proteomes" id="UP000053890"/>
    </source>
</evidence>
<dbReference type="EMBL" id="KQ474079">
    <property type="protein sequence ID" value="KPV74690.1"/>
    <property type="molecule type" value="Genomic_DNA"/>
</dbReference>
<evidence type="ECO:0000259" key="1">
    <source>
        <dbReference type="Pfam" id="PF08241"/>
    </source>
</evidence>
<dbReference type="Gene3D" id="3.40.50.150">
    <property type="entry name" value="Vaccinia Virus protein VP39"/>
    <property type="match status" value="1"/>
</dbReference>
<dbReference type="GeneID" id="28972692"/>